<dbReference type="InterPro" id="IPR000271">
    <property type="entry name" value="Ribosomal_bL34"/>
</dbReference>
<dbReference type="InterPro" id="IPR020939">
    <property type="entry name" value="Ribosomal_bL34_CS"/>
</dbReference>
<evidence type="ECO:0000313" key="7">
    <source>
        <dbReference type="Proteomes" id="UP000516346"/>
    </source>
</evidence>
<evidence type="ECO:0000256" key="3">
    <source>
        <dbReference type="ARBA" id="ARBA00023274"/>
    </source>
</evidence>
<dbReference type="GO" id="GO:1990904">
    <property type="term" value="C:ribonucleoprotein complex"/>
    <property type="evidence" value="ECO:0007669"/>
    <property type="project" value="UniProtKB-KW"/>
</dbReference>
<proteinExistence type="inferred from homology"/>
<dbReference type="HAMAP" id="MF_00391">
    <property type="entry name" value="Ribosomal_bL34"/>
    <property type="match status" value="1"/>
</dbReference>
<dbReference type="Proteomes" id="UP000516346">
    <property type="component" value="Chromosome"/>
</dbReference>
<dbReference type="PANTHER" id="PTHR14503:SF4">
    <property type="entry name" value="LARGE RIBOSOMAL SUBUNIT PROTEIN BL34M"/>
    <property type="match status" value="1"/>
</dbReference>
<gene>
    <name evidence="5 6" type="primary">rpmH</name>
    <name evidence="6" type="ORF">ICW73_02210</name>
</gene>
<dbReference type="GO" id="GO:0006412">
    <property type="term" value="P:translation"/>
    <property type="evidence" value="ECO:0007669"/>
    <property type="project" value="UniProtKB-UniRule"/>
</dbReference>
<protein>
    <recommendedName>
        <fullName evidence="4 5">Large ribosomal subunit protein bL34</fullName>
    </recommendedName>
</protein>
<reference evidence="6 7" key="1">
    <citation type="submission" date="2020-09" db="EMBL/GenBank/DDBJ databases">
        <title>Genome sequence of the banana aphid, Pentalonia nigronervosa Coquerel (Hemiptera: Aphididae) and its symbionts.</title>
        <authorList>
            <person name="Mathers T.C."/>
            <person name="Mugford S.T."/>
            <person name="Hogenhout S.A."/>
            <person name="Tripathi L."/>
        </authorList>
    </citation>
    <scope>NUCLEOTIDE SEQUENCE [LARGE SCALE GENOMIC DNA]</scope>
    <source>
        <strain evidence="6">Ba4</strain>
    </source>
</reference>
<keyword evidence="3 5" id="KW-0687">Ribonucleoprotein</keyword>
<dbReference type="NCBIfam" id="TIGR01030">
    <property type="entry name" value="rpmH_bact"/>
    <property type="match status" value="1"/>
</dbReference>
<dbReference type="PANTHER" id="PTHR14503">
    <property type="entry name" value="MITOCHONDRIAL RIBOSOMAL PROTEIN 34 FAMILY MEMBER"/>
    <property type="match status" value="1"/>
</dbReference>
<evidence type="ECO:0000256" key="4">
    <source>
        <dbReference type="ARBA" id="ARBA00035177"/>
    </source>
</evidence>
<dbReference type="GO" id="GO:0003735">
    <property type="term" value="F:structural constituent of ribosome"/>
    <property type="evidence" value="ECO:0007669"/>
    <property type="project" value="InterPro"/>
</dbReference>
<keyword evidence="2 5" id="KW-0689">Ribosomal protein</keyword>
<dbReference type="PROSITE" id="PS00784">
    <property type="entry name" value="RIBOSOMAL_L34"/>
    <property type="match status" value="1"/>
</dbReference>
<dbReference type="AlphaFoldDB" id="A0A7H1AZ66"/>
<evidence type="ECO:0000256" key="5">
    <source>
        <dbReference type="HAMAP-Rule" id="MF_00391"/>
    </source>
</evidence>
<evidence type="ECO:0000256" key="2">
    <source>
        <dbReference type="ARBA" id="ARBA00022980"/>
    </source>
</evidence>
<dbReference type="FunFam" id="1.10.287.3980:FF:000001">
    <property type="entry name" value="Mitochondrial ribosomal protein L34"/>
    <property type="match status" value="1"/>
</dbReference>
<dbReference type="Gene3D" id="1.10.287.3980">
    <property type="match status" value="1"/>
</dbReference>
<dbReference type="Pfam" id="PF00468">
    <property type="entry name" value="Ribosomal_L34"/>
    <property type="match status" value="1"/>
</dbReference>
<comment type="similarity">
    <text evidence="1 5">Belongs to the bacterial ribosomal protein bL34 family.</text>
</comment>
<accession>A0A7H1AZ66</accession>
<evidence type="ECO:0000313" key="6">
    <source>
        <dbReference type="EMBL" id="QNS01771.1"/>
    </source>
</evidence>
<dbReference type="GO" id="GO:0005840">
    <property type="term" value="C:ribosome"/>
    <property type="evidence" value="ECO:0007669"/>
    <property type="project" value="UniProtKB-KW"/>
</dbReference>
<name>A0A7H1AZ66_9GAMM</name>
<organism evidence="6 7">
    <name type="scientific">Buchnera aphidicola</name>
    <name type="common">Pentalonia nigronervosa</name>
    <dbReference type="NCBI Taxonomy" id="1309793"/>
    <lineage>
        <taxon>Bacteria</taxon>
        <taxon>Pseudomonadati</taxon>
        <taxon>Pseudomonadota</taxon>
        <taxon>Gammaproteobacteria</taxon>
        <taxon>Enterobacterales</taxon>
        <taxon>Erwiniaceae</taxon>
        <taxon>Buchnera</taxon>
    </lineage>
</organism>
<evidence type="ECO:0000256" key="1">
    <source>
        <dbReference type="ARBA" id="ARBA00010111"/>
    </source>
</evidence>
<dbReference type="EMBL" id="CP061275">
    <property type="protein sequence ID" value="QNS01771.1"/>
    <property type="molecule type" value="Genomic_DNA"/>
</dbReference>
<sequence>MKRTFQPSILKRNRSHGFRTRMATKSGRYILSRRRAKLRTRLTISRKY</sequence>